<evidence type="ECO:0000313" key="1">
    <source>
        <dbReference type="EMBL" id="MDI1431657.1"/>
    </source>
</evidence>
<comment type="caution">
    <text evidence="1">The sequence shown here is derived from an EMBL/GenBank/DDBJ whole genome shotgun (WGS) entry which is preliminary data.</text>
</comment>
<dbReference type="RefSeq" id="WP_136968993.1">
    <property type="nucleotide sequence ID" value="NZ_JARZHI010000015.1"/>
</dbReference>
<sequence>MAANEDAFPHRFAFVVLHPDTPLPDKDEVDEFFCPGFWKGPDFKTFKSNYYFDWPSPGDWYELDLEKLDEASETVAILRLGRVRAGDAWTEFPLFDDPIAPFLARLRAGGYPLLPGVDRDRGWALSKLAVWAYDPDDVDEFLATVERFLVRMGGVLIDPEVLDVAGFRVRFGR</sequence>
<proteinExistence type="predicted"/>
<protein>
    <submittedName>
        <fullName evidence="1">Uncharacterized protein</fullName>
    </submittedName>
</protein>
<accession>A0ABT6NU33</accession>
<organism evidence="1 2">
    <name type="scientific">Polyangium sorediatum</name>
    <dbReference type="NCBI Taxonomy" id="889274"/>
    <lineage>
        <taxon>Bacteria</taxon>
        <taxon>Pseudomonadati</taxon>
        <taxon>Myxococcota</taxon>
        <taxon>Polyangia</taxon>
        <taxon>Polyangiales</taxon>
        <taxon>Polyangiaceae</taxon>
        <taxon>Polyangium</taxon>
    </lineage>
</organism>
<gene>
    <name evidence="1" type="ORF">QHF89_19335</name>
</gene>
<reference evidence="1 2" key="1">
    <citation type="submission" date="2023-04" db="EMBL/GenBank/DDBJ databases">
        <title>The genome sequence of Polyangium sorediatum DSM14670.</title>
        <authorList>
            <person name="Zhang X."/>
        </authorList>
    </citation>
    <scope>NUCLEOTIDE SEQUENCE [LARGE SCALE GENOMIC DNA]</scope>
    <source>
        <strain evidence="1 2">DSM 14670</strain>
    </source>
</reference>
<dbReference type="Proteomes" id="UP001160301">
    <property type="component" value="Unassembled WGS sequence"/>
</dbReference>
<dbReference type="EMBL" id="JARZHI010000015">
    <property type="protein sequence ID" value="MDI1431657.1"/>
    <property type="molecule type" value="Genomic_DNA"/>
</dbReference>
<keyword evidence="2" id="KW-1185">Reference proteome</keyword>
<evidence type="ECO:0000313" key="2">
    <source>
        <dbReference type="Proteomes" id="UP001160301"/>
    </source>
</evidence>
<name>A0ABT6NU33_9BACT</name>